<name>A0AAD8V0Q7_9PEZI</name>
<gene>
    <name evidence="1" type="ORF">LY79DRAFT_410156</name>
</gene>
<dbReference type="GeneID" id="85437321"/>
<reference evidence="1" key="1">
    <citation type="submission" date="2021-06" db="EMBL/GenBank/DDBJ databases">
        <title>Comparative genomics, transcriptomics and evolutionary studies reveal genomic signatures of adaptation to plant cell wall in hemibiotrophic fungi.</title>
        <authorList>
            <consortium name="DOE Joint Genome Institute"/>
            <person name="Baroncelli R."/>
            <person name="Diaz J.F."/>
            <person name="Benocci T."/>
            <person name="Peng M."/>
            <person name="Battaglia E."/>
            <person name="Haridas S."/>
            <person name="Andreopoulos W."/>
            <person name="Labutti K."/>
            <person name="Pangilinan J."/>
            <person name="Floch G.L."/>
            <person name="Makela M.R."/>
            <person name="Henrissat B."/>
            <person name="Grigoriev I.V."/>
            <person name="Crouch J.A."/>
            <person name="De Vries R.P."/>
            <person name="Sukno S.A."/>
            <person name="Thon M.R."/>
        </authorList>
    </citation>
    <scope>NUCLEOTIDE SEQUENCE</scope>
    <source>
        <strain evidence="1">CBS 125086</strain>
    </source>
</reference>
<sequence length="191" mass="21425">MKKKRRCIGASALGNNYVGRLWPFLPRLVCRESCCTFPRHVAALSTSFSPIPPFCSSSCPRVFLLPTITTLGFTLFLSTRHRELHCPSHLHPYTSNPPTFTLRHLFPLTLNPTGLKSTYCGLNTLPFLSTPYSSLGFRYLAALDPFQGLDTHARPKIMVGISTLPTELIREMCHDIRAGKQTASHHRQQAM</sequence>
<keyword evidence="2" id="KW-1185">Reference proteome</keyword>
<evidence type="ECO:0000313" key="1">
    <source>
        <dbReference type="EMBL" id="KAK1573540.1"/>
    </source>
</evidence>
<proteinExistence type="predicted"/>
<organism evidence="1 2">
    <name type="scientific">Colletotrichum navitas</name>
    <dbReference type="NCBI Taxonomy" id="681940"/>
    <lineage>
        <taxon>Eukaryota</taxon>
        <taxon>Fungi</taxon>
        <taxon>Dikarya</taxon>
        <taxon>Ascomycota</taxon>
        <taxon>Pezizomycotina</taxon>
        <taxon>Sordariomycetes</taxon>
        <taxon>Hypocreomycetidae</taxon>
        <taxon>Glomerellales</taxon>
        <taxon>Glomerellaceae</taxon>
        <taxon>Colletotrichum</taxon>
        <taxon>Colletotrichum graminicola species complex</taxon>
    </lineage>
</organism>
<dbReference type="AlphaFoldDB" id="A0AAD8V0Q7"/>
<dbReference type="EMBL" id="JAHLJV010000090">
    <property type="protein sequence ID" value="KAK1573540.1"/>
    <property type="molecule type" value="Genomic_DNA"/>
</dbReference>
<protein>
    <submittedName>
        <fullName evidence="1">Uncharacterized protein</fullName>
    </submittedName>
</protein>
<evidence type="ECO:0000313" key="2">
    <source>
        <dbReference type="Proteomes" id="UP001230504"/>
    </source>
</evidence>
<comment type="caution">
    <text evidence="1">The sequence shown here is derived from an EMBL/GenBank/DDBJ whole genome shotgun (WGS) entry which is preliminary data.</text>
</comment>
<dbReference type="Proteomes" id="UP001230504">
    <property type="component" value="Unassembled WGS sequence"/>
</dbReference>
<dbReference type="RefSeq" id="XP_060409145.1">
    <property type="nucleotide sequence ID" value="XM_060553081.1"/>
</dbReference>
<accession>A0AAD8V0Q7</accession>